<dbReference type="Pfam" id="PF00560">
    <property type="entry name" value="LRR_1"/>
    <property type="match status" value="1"/>
</dbReference>
<reference evidence="4 5" key="1">
    <citation type="journal article" date="2019" name="Sci. Rep.">
        <title>Comparative genomics of chytrid fungi reveal insights into the obligate biotrophic and pathogenic lifestyle of Synchytrium endobioticum.</title>
        <authorList>
            <person name="van de Vossenberg B.T.L.H."/>
            <person name="Warris S."/>
            <person name="Nguyen H.D.T."/>
            <person name="van Gent-Pelzer M.P.E."/>
            <person name="Joly D.L."/>
            <person name="van de Geest H.C."/>
            <person name="Bonants P.J.M."/>
            <person name="Smith D.S."/>
            <person name="Levesque C.A."/>
            <person name="van der Lee T.A.J."/>
        </authorList>
    </citation>
    <scope>NUCLEOTIDE SEQUENCE [LARGE SCALE GENOMIC DNA]</scope>
    <source>
        <strain evidence="4 5">CBS 675.73</strain>
    </source>
</reference>
<name>A0A507FRV8_9FUNG</name>
<dbReference type="PANTHER" id="PTHR48009">
    <property type="entry name" value="LEUCINE-RICH REPEAT (LRR) FAMILY PROTEIN"/>
    <property type="match status" value="1"/>
</dbReference>
<protein>
    <recommendedName>
        <fullName evidence="3">F-box domain-containing protein</fullName>
    </recommendedName>
</protein>
<dbReference type="InterPro" id="IPR001810">
    <property type="entry name" value="F-box_dom"/>
</dbReference>
<dbReference type="AlphaFoldDB" id="A0A507FRV8"/>
<dbReference type="FunFam" id="3.80.10.10:FF:000383">
    <property type="entry name" value="Leucine-rich repeat receptor protein kinase EMS1"/>
    <property type="match status" value="1"/>
</dbReference>
<evidence type="ECO:0000256" key="1">
    <source>
        <dbReference type="ARBA" id="ARBA00022614"/>
    </source>
</evidence>
<dbReference type="InterPro" id="IPR032675">
    <property type="entry name" value="LRR_dom_sf"/>
</dbReference>
<evidence type="ECO:0000256" key="2">
    <source>
        <dbReference type="ARBA" id="ARBA00022737"/>
    </source>
</evidence>
<keyword evidence="5" id="KW-1185">Reference proteome</keyword>
<dbReference type="Pfam" id="PF12937">
    <property type="entry name" value="F-box-like"/>
    <property type="match status" value="1"/>
</dbReference>
<keyword evidence="1" id="KW-0433">Leucine-rich repeat</keyword>
<sequence length="366" mass="40189">MRPSIADLPLELVQQILQWIHPSTVLRYSRACRHLHACLSDPHFALLSLRLHLPPEQTTSRETSSGSDEFDGLWVLWPAHFQLRYTLLPRTLHLKAIHWLKPAHENNLSHGFIPDSIGMVAGLAQLCLTGFNTRGHSLDIYPGLFELNQLQVLKLRNNNIAGRIPDALGNLRSLVHVDLSLNHLHGPLPAALFALEKLEHVDLQSNHLTGPINPAVANLRHLQVLILSQNALTGPIPAKLPSKLQHVNLSQNQFTGQIPSSIWSLASLTSLNLGRNNLSGIVSLADTQLPHTLSTLNISHNILQVTSIPSAPLNLSVFFEGQFELDGPLEADLVGMRSSSSSGSSGSNKNPNSLLHLFISLNPLRV</sequence>
<dbReference type="SUPFAM" id="SSF81383">
    <property type="entry name" value="F-box domain"/>
    <property type="match status" value="1"/>
</dbReference>
<dbReference type="PROSITE" id="PS51450">
    <property type="entry name" value="LRR"/>
    <property type="match status" value="1"/>
</dbReference>
<evidence type="ECO:0000313" key="5">
    <source>
        <dbReference type="Proteomes" id="UP000320333"/>
    </source>
</evidence>
<dbReference type="OrthoDB" id="660555at2759"/>
<dbReference type="Gene3D" id="3.80.10.10">
    <property type="entry name" value="Ribonuclease Inhibitor"/>
    <property type="match status" value="1"/>
</dbReference>
<dbReference type="InterPro" id="IPR003591">
    <property type="entry name" value="Leu-rich_rpt_typical-subtyp"/>
</dbReference>
<feature type="domain" description="F-box" evidence="3">
    <location>
        <begin position="2"/>
        <end position="49"/>
    </location>
</feature>
<evidence type="ECO:0000313" key="4">
    <source>
        <dbReference type="EMBL" id="TPX78108.1"/>
    </source>
</evidence>
<dbReference type="SUPFAM" id="SSF52058">
    <property type="entry name" value="L domain-like"/>
    <property type="match status" value="1"/>
</dbReference>
<dbReference type="PANTHER" id="PTHR48009:SF4">
    <property type="entry name" value="LEUCINE-RICH REPEAT (LRR) FAMILY PROTEIN"/>
    <property type="match status" value="1"/>
</dbReference>
<dbReference type="SMART" id="SM00369">
    <property type="entry name" value="LRR_TYP"/>
    <property type="match status" value="4"/>
</dbReference>
<accession>A0A507FRV8</accession>
<dbReference type="Pfam" id="PF13855">
    <property type="entry name" value="LRR_8"/>
    <property type="match status" value="1"/>
</dbReference>
<dbReference type="Proteomes" id="UP000320333">
    <property type="component" value="Unassembled WGS sequence"/>
</dbReference>
<dbReference type="PROSITE" id="PS50181">
    <property type="entry name" value="FBOX"/>
    <property type="match status" value="1"/>
</dbReference>
<dbReference type="InterPro" id="IPR001611">
    <property type="entry name" value="Leu-rich_rpt"/>
</dbReference>
<comment type="caution">
    <text evidence="4">The sequence shown here is derived from an EMBL/GenBank/DDBJ whole genome shotgun (WGS) entry which is preliminary data.</text>
</comment>
<organism evidence="4 5">
    <name type="scientific">Chytriomyces confervae</name>
    <dbReference type="NCBI Taxonomy" id="246404"/>
    <lineage>
        <taxon>Eukaryota</taxon>
        <taxon>Fungi</taxon>
        <taxon>Fungi incertae sedis</taxon>
        <taxon>Chytridiomycota</taxon>
        <taxon>Chytridiomycota incertae sedis</taxon>
        <taxon>Chytridiomycetes</taxon>
        <taxon>Chytridiales</taxon>
        <taxon>Chytriomycetaceae</taxon>
        <taxon>Chytriomyces</taxon>
    </lineage>
</organism>
<evidence type="ECO:0000259" key="3">
    <source>
        <dbReference type="PROSITE" id="PS50181"/>
    </source>
</evidence>
<dbReference type="InterPro" id="IPR053213">
    <property type="entry name" value="RLP29"/>
</dbReference>
<dbReference type="STRING" id="246404.A0A507FRV8"/>
<dbReference type="InterPro" id="IPR036047">
    <property type="entry name" value="F-box-like_dom_sf"/>
</dbReference>
<dbReference type="EMBL" id="QEAP01000008">
    <property type="protein sequence ID" value="TPX78108.1"/>
    <property type="molecule type" value="Genomic_DNA"/>
</dbReference>
<proteinExistence type="predicted"/>
<keyword evidence="2" id="KW-0677">Repeat</keyword>
<gene>
    <name evidence="4" type="ORF">CcCBS67573_g00626</name>
</gene>